<comment type="caution">
    <text evidence="1">The sequence shown here is derived from an EMBL/GenBank/DDBJ whole genome shotgun (WGS) entry which is preliminary data.</text>
</comment>
<dbReference type="Proteomes" id="UP000095767">
    <property type="component" value="Unassembled WGS sequence"/>
</dbReference>
<dbReference type="PANTHER" id="PTHR34791">
    <property type="entry name" value="OS02G0272100 PROTEIN"/>
    <property type="match status" value="1"/>
</dbReference>
<organism evidence="1 2">
    <name type="scientific">Dichanthelium oligosanthes</name>
    <dbReference type="NCBI Taxonomy" id="888268"/>
    <lineage>
        <taxon>Eukaryota</taxon>
        <taxon>Viridiplantae</taxon>
        <taxon>Streptophyta</taxon>
        <taxon>Embryophyta</taxon>
        <taxon>Tracheophyta</taxon>
        <taxon>Spermatophyta</taxon>
        <taxon>Magnoliopsida</taxon>
        <taxon>Liliopsida</taxon>
        <taxon>Poales</taxon>
        <taxon>Poaceae</taxon>
        <taxon>PACMAD clade</taxon>
        <taxon>Panicoideae</taxon>
        <taxon>Panicodae</taxon>
        <taxon>Paniceae</taxon>
        <taxon>Dichantheliinae</taxon>
        <taxon>Dichanthelium</taxon>
    </lineage>
</organism>
<proteinExistence type="predicted"/>
<keyword evidence="2" id="KW-1185">Reference proteome</keyword>
<accession>A0A1E5VDQ8</accession>
<dbReference type="EMBL" id="LWDX02042927">
    <property type="protein sequence ID" value="OEL23282.1"/>
    <property type="molecule type" value="Genomic_DNA"/>
</dbReference>
<sequence>MVMVSPLHRAIDAGRWGAERVLGRLIIVVHAAFLDAGFVPVRHRSRRPGPVPRQAGRTASALSLRNGVALEPTFMSLPGDVKVAILPRLTSGTDLASVEWVCTGLRHLVAEHDCQLWKPRYNTLVLRRASWLLPNWCHLPETRWKERYVTAMWQNRPN</sequence>
<protein>
    <recommendedName>
        <fullName evidence="3">F-box domain-containing protein</fullName>
    </recommendedName>
</protein>
<evidence type="ECO:0000313" key="2">
    <source>
        <dbReference type="Proteomes" id="UP000095767"/>
    </source>
</evidence>
<dbReference type="OrthoDB" id="684434at2759"/>
<dbReference type="InterPro" id="IPR036047">
    <property type="entry name" value="F-box-like_dom_sf"/>
</dbReference>
<reference evidence="1 2" key="1">
    <citation type="submission" date="2016-09" db="EMBL/GenBank/DDBJ databases">
        <title>The draft genome of Dichanthelium oligosanthes: A C3 panicoid grass species.</title>
        <authorList>
            <person name="Studer A.J."/>
            <person name="Schnable J.C."/>
            <person name="Brutnell T.P."/>
        </authorList>
    </citation>
    <scope>NUCLEOTIDE SEQUENCE [LARGE SCALE GENOMIC DNA]</scope>
    <source>
        <strain evidence="2">cv. Kellogg 1175</strain>
        <tissue evidence="1">Leaf</tissue>
    </source>
</reference>
<evidence type="ECO:0008006" key="3">
    <source>
        <dbReference type="Google" id="ProtNLM"/>
    </source>
</evidence>
<gene>
    <name evidence="1" type="ORF">BAE44_0015699</name>
</gene>
<evidence type="ECO:0000313" key="1">
    <source>
        <dbReference type="EMBL" id="OEL23282.1"/>
    </source>
</evidence>
<dbReference type="SUPFAM" id="SSF81383">
    <property type="entry name" value="F-box domain"/>
    <property type="match status" value="1"/>
</dbReference>
<name>A0A1E5VDQ8_9POAL</name>
<dbReference type="PANTHER" id="PTHR34791:SF1">
    <property type="entry name" value="OS02G0272100 PROTEIN"/>
    <property type="match status" value="1"/>
</dbReference>
<dbReference type="AlphaFoldDB" id="A0A1E5VDQ8"/>